<feature type="transmembrane region" description="Helical" evidence="7">
    <location>
        <begin position="480"/>
        <end position="500"/>
    </location>
</feature>
<feature type="transmembrane region" description="Helical" evidence="7">
    <location>
        <begin position="262"/>
        <end position="280"/>
    </location>
</feature>
<feature type="transmembrane region" description="Helical" evidence="7">
    <location>
        <begin position="581"/>
        <end position="602"/>
    </location>
</feature>
<dbReference type="GO" id="GO:0042910">
    <property type="term" value="F:xenobiotic transmembrane transporter activity"/>
    <property type="evidence" value="ECO:0007669"/>
    <property type="project" value="InterPro"/>
</dbReference>
<feature type="transmembrane region" description="Helical" evidence="7">
    <location>
        <begin position="326"/>
        <end position="348"/>
    </location>
</feature>
<keyword evidence="9" id="KW-1185">Reference proteome</keyword>
<evidence type="ECO:0000256" key="1">
    <source>
        <dbReference type="ARBA" id="ARBA00004141"/>
    </source>
</evidence>
<keyword evidence="3 7" id="KW-0812">Transmembrane</keyword>
<feature type="transmembrane region" description="Helical" evidence="7">
    <location>
        <begin position="184"/>
        <end position="206"/>
    </location>
</feature>
<keyword evidence="4 7" id="KW-1133">Transmembrane helix</keyword>
<accession>A0A3N4LBL6</accession>
<comment type="subcellular location">
    <subcellularLocation>
        <location evidence="1">Membrane</location>
        <topology evidence="1">Multi-pass membrane protein</topology>
    </subcellularLocation>
</comment>
<dbReference type="InterPro" id="IPR002528">
    <property type="entry name" value="MATE_fam"/>
</dbReference>
<dbReference type="GO" id="GO:0016020">
    <property type="term" value="C:membrane"/>
    <property type="evidence" value="ECO:0007669"/>
    <property type="project" value="UniProtKB-SubCell"/>
</dbReference>
<dbReference type="AlphaFoldDB" id="A0A3N4LBL6"/>
<evidence type="ECO:0000256" key="3">
    <source>
        <dbReference type="ARBA" id="ARBA00022692"/>
    </source>
</evidence>
<evidence type="ECO:0000313" key="8">
    <source>
        <dbReference type="EMBL" id="RPB20277.1"/>
    </source>
</evidence>
<evidence type="ECO:0000256" key="2">
    <source>
        <dbReference type="ARBA" id="ARBA00010199"/>
    </source>
</evidence>
<dbReference type="InterPro" id="IPR045069">
    <property type="entry name" value="MATE_euk"/>
</dbReference>
<dbReference type="OrthoDB" id="2126698at2759"/>
<feature type="region of interest" description="Disordered" evidence="6">
    <location>
        <begin position="1"/>
        <end position="57"/>
    </location>
</feature>
<dbReference type="CDD" id="cd13132">
    <property type="entry name" value="MATE_eukaryotic"/>
    <property type="match status" value="1"/>
</dbReference>
<dbReference type="EMBL" id="ML121575">
    <property type="protein sequence ID" value="RPB20277.1"/>
    <property type="molecule type" value="Genomic_DNA"/>
</dbReference>
<reference evidence="8 9" key="1">
    <citation type="journal article" date="2018" name="Nat. Ecol. Evol.">
        <title>Pezizomycetes genomes reveal the molecular basis of ectomycorrhizal truffle lifestyle.</title>
        <authorList>
            <person name="Murat C."/>
            <person name="Payen T."/>
            <person name="Noel B."/>
            <person name="Kuo A."/>
            <person name="Morin E."/>
            <person name="Chen J."/>
            <person name="Kohler A."/>
            <person name="Krizsan K."/>
            <person name="Balestrini R."/>
            <person name="Da Silva C."/>
            <person name="Montanini B."/>
            <person name="Hainaut M."/>
            <person name="Levati E."/>
            <person name="Barry K.W."/>
            <person name="Belfiori B."/>
            <person name="Cichocki N."/>
            <person name="Clum A."/>
            <person name="Dockter R.B."/>
            <person name="Fauchery L."/>
            <person name="Guy J."/>
            <person name="Iotti M."/>
            <person name="Le Tacon F."/>
            <person name="Lindquist E.A."/>
            <person name="Lipzen A."/>
            <person name="Malagnac F."/>
            <person name="Mello A."/>
            <person name="Molinier V."/>
            <person name="Miyauchi S."/>
            <person name="Poulain J."/>
            <person name="Riccioni C."/>
            <person name="Rubini A."/>
            <person name="Sitrit Y."/>
            <person name="Splivallo R."/>
            <person name="Traeger S."/>
            <person name="Wang M."/>
            <person name="Zifcakova L."/>
            <person name="Wipf D."/>
            <person name="Zambonelli A."/>
            <person name="Paolocci F."/>
            <person name="Nowrousian M."/>
            <person name="Ottonello S."/>
            <person name="Baldrian P."/>
            <person name="Spatafora J.W."/>
            <person name="Henrissat B."/>
            <person name="Nagy L.G."/>
            <person name="Aury J.M."/>
            <person name="Wincker P."/>
            <person name="Grigoriev I.V."/>
            <person name="Bonfante P."/>
            <person name="Martin F.M."/>
        </authorList>
    </citation>
    <scope>NUCLEOTIDE SEQUENCE [LARGE SCALE GENOMIC DNA]</scope>
    <source>
        <strain evidence="8 9">ATCC MYA-4762</strain>
    </source>
</reference>
<feature type="compositionally biased region" description="Polar residues" evidence="6">
    <location>
        <begin position="1"/>
        <end position="18"/>
    </location>
</feature>
<evidence type="ECO:0000313" key="9">
    <source>
        <dbReference type="Proteomes" id="UP000267821"/>
    </source>
</evidence>
<dbReference type="Proteomes" id="UP000267821">
    <property type="component" value="Unassembled WGS sequence"/>
</dbReference>
<sequence length="620" mass="66804">MQSPTGPDSHRPSSLQSLHTRRSDDNVPTSSLSSPPIFPTGGHSLQSHSAGGLSGSYRRPPVIPGGYGLPVVISTAAGVPNFCLTRAELEDIKDDERRLLKDSNMRASSYGTIQHDGRVPASIASSNDQKPLFPERVISEGGRNGEEATDLLGTEEIASKWEDAVMAGMIHTTWQRESKVLARYSLPLVITFSLQYSLTIASILSAGNLGKNELAAASLAGMTGTITGYAIFQGLATSLDTLCAQAYGAGQKKLVGLHMQRMVFFLLVISIPISVVWYFGESILNLIVPDKQLAALAGSYLRVLIFGLPGYSTFEAGKRFTQAQGLFAASTWVLLITSPINAFLNWALVWHPTFGIGFLGAPVAVVITNWLMPFLLFLYVRFIGGSECWGGFSKKAWQNWWPMIKLAIPGLLMLLAEFLAFEILTLLASYFSTAHVAAQSVISTTCSLIYQIPFALSIACSTRVANFLGATLEDSAKRAAYTGLIASAIQGCINFLILYFSKNAIPRLFTDDPEVIGLVASVLPLAASFQVADGIAAMAAGILRGQGRQYIGGWVNLVAYYVIALPLSVVAGFVWHWDLLGLWTGVSLALFLVAAVESYVVLQTNWTKVVEAANQRTTAS</sequence>
<keyword evidence="5 7" id="KW-0472">Membrane</keyword>
<dbReference type="FunCoup" id="A0A3N4LBL6">
    <property type="interactions" value="113"/>
</dbReference>
<gene>
    <name evidence="8" type="ORF">L211DRAFT_841960</name>
</gene>
<dbReference type="NCBIfam" id="TIGR00797">
    <property type="entry name" value="matE"/>
    <property type="match status" value="1"/>
</dbReference>
<dbReference type="GO" id="GO:0015297">
    <property type="term" value="F:antiporter activity"/>
    <property type="evidence" value="ECO:0007669"/>
    <property type="project" value="InterPro"/>
</dbReference>
<feature type="transmembrane region" description="Helical" evidence="7">
    <location>
        <begin position="354"/>
        <end position="382"/>
    </location>
</feature>
<comment type="similarity">
    <text evidence="2">Belongs to the multi antimicrobial extrusion (MATE) (TC 2.A.66.1) family.</text>
</comment>
<protein>
    <submittedName>
        <fullName evidence="8">MATE efflux family protein</fullName>
    </submittedName>
</protein>
<feature type="transmembrane region" description="Helical" evidence="7">
    <location>
        <begin position="292"/>
        <end position="314"/>
    </location>
</feature>
<dbReference type="GO" id="GO:1990961">
    <property type="term" value="P:xenobiotic detoxification by transmembrane export across the plasma membrane"/>
    <property type="evidence" value="ECO:0007669"/>
    <property type="project" value="InterPro"/>
</dbReference>
<organism evidence="8 9">
    <name type="scientific">Terfezia boudieri ATCC MYA-4762</name>
    <dbReference type="NCBI Taxonomy" id="1051890"/>
    <lineage>
        <taxon>Eukaryota</taxon>
        <taxon>Fungi</taxon>
        <taxon>Dikarya</taxon>
        <taxon>Ascomycota</taxon>
        <taxon>Pezizomycotina</taxon>
        <taxon>Pezizomycetes</taxon>
        <taxon>Pezizales</taxon>
        <taxon>Pezizaceae</taxon>
        <taxon>Terfezia</taxon>
    </lineage>
</organism>
<evidence type="ECO:0000256" key="7">
    <source>
        <dbReference type="SAM" id="Phobius"/>
    </source>
</evidence>
<feature type="transmembrane region" description="Helical" evidence="7">
    <location>
        <begin position="554"/>
        <end position="575"/>
    </location>
</feature>
<evidence type="ECO:0000256" key="4">
    <source>
        <dbReference type="ARBA" id="ARBA00022989"/>
    </source>
</evidence>
<dbReference type="InParanoid" id="A0A3N4LBL6"/>
<dbReference type="Pfam" id="PF01554">
    <property type="entry name" value="MatE"/>
    <property type="match status" value="2"/>
</dbReference>
<name>A0A3N4LBL6_9PEZI</name>
<feature type="transmembrane region" description="Helical" evidence="7">
    <location>
        <begin position="403"/>
        <end position="428"/>
    </location>
</feature>
<dbReference type="PANTHER" id="PTHR11206">
    <property type="entry name" value="MULTIDRUG RESISTANCE PROTEIN"/>
    <property type="match status" value="1"/>
</dbReference>
<evidence type="ECO:0000256" key="5">
    <source>
        <dbReference type="ARBA" id="ARBA00023136"/>
    </source>
</evidence>
<evidence type="ECO:0000256" key="6">
    <source>
        <dbReference type="SAM" id="MobiDB-lite"/>
    </source>
</evidence>
<feature type="transmembrane region" description="Helical" evidence="7">
    <location>
        <begin position="515"/>
        <end position="542"/>
    </location>
</feature>
<dbReference type="STRING" id="1051890.A0A3N4LBL6"/>
<proteinExistence type="inferred from homology"/>
<feature type="transmembrane region" description="Helical" evidence="7">
    <location>
        <begin position="448"/>
        <end position="468"/>
    </location>
</feature>